<reference evidence="2 3" key="1">
    <citation type="submission" date="2015-10" db="EMBL/GenBank/DDBJ databases">
        <title>Full genome of DAOMC 229536 Phialocephala scopiformis, a fungal endophyte of spruce producing the potent anti-insectan compound rugulosin.</title>
        <authorList>
            <consortium name="DOE Joint Genome Institute"/>
            <person name="Walker A.K."/>
            <person name="Frasz S.L."/>
            <person name="Seifert K.A."/>
            <person name="Miller J.D."/>
            <person name="Mondo S.J."/>
            <person name="Labutti K."/>
            <person name="Lipzen A."/>
            <person name="Dockter R."/>
            <person name="Kennedy M."/>
            <person name="Grigoriev I.V."/>
            <person name="Spatafora J.W."/>
        </authorList>
    </citation>
    <scope>NUCLEOTIDE SEQUENCE [LARGE SCALE GENOMIC DNA]</scope>
    <source>
        <strain evidence="2 3">CBS 120377</strain>
    </source>
</reference>
<name>A0A194XJ76_MOLSC</name>
<evidence type="ECO:0000313" key="3">
    <source>
        <dbReference type="Proteomes" id="UP000070700"/>
    </source>
</evidence>
<evidence type="ECO:0000313" key="2">
    <source>
        <dbReference type="EMBL" id="KUJ20213.1"/>
    </source>
</evidence>
<dbReference type="InParanoid" id="A0A194XJ76"/>
<sequence length="131" mass="14795">MSQSDACHMAVEIKLFLGSSRTQREPRHLGSVLLQCRCLEMTSPEMTSPEMTSPEMTSPRDDRNEDARPTKYAIKRKISGSESPVTKQCWESEVESVKLLMLLNCPTVRAQLAKVDQNLTRRGTLWAIANQ</sequence>
<gene>
    <name evidence="2" type="ORF">LY89DRAFT_474363</name>
</gene>
<dbReference type="EMBL" id="KQ947410">
    <property type="protein sequence ID" value="KUJ20213.1"/>
    <property type="molecule type" value="Genomic_DNA"/>
</dbReference>
<feature type="compositionally biased region" description="Polar residues" evidence="1">
    <location>
        <begin position="44"/>
        <end position="56"/>
    </location>
</feature>
<dbReference type="AlphaFoldDB" id="A0A194XJ76"/>
<protein>
    <submittedName>
        <fullName evidence="2">Uncharacterized protein</fullName>
    </submittedName>
</protein>
<evidence type="ECO:0000256" key="1">
    <source>
        <dbReference type="SAM" id="MobiDB-lite"/>
    </source>
</evidence>
<feature type="region of interest" description="Disordered" evidence="1">
    <location>
        <begin position="43"/>
        <end position="79"/>
    </location>
</feature>
<dbReference type="GeneID" id="28817520"/>
<feature type="compositionally biased region" description="Basic and acidic residues" evidence="1">
    <location>
        <begin position="58"/>
        <end position="69"/>
    </location>
</feature>
<organism evidence="2 3">
    <name type="scientific">Mollisia scopiformis</name>
    <name type="common">Conifer needle endophyte fungus</name>
    <name type="synonym">Phialocephala scopiformis</name>
    <dbReference type="NCBI Taxonomy" id="149040"/>
    <lineage>
        <taxon>Eukaryota</taxon>
        <taxon>Fungi</taxon>
        <taxon>Dikarya</taxon>
        <taxon>Ascomycota</taxon>
        <taxon>Pezizomycotina</taxon>
        <taxon>Leotiomycetes</taxon>
        <taxon>Helotiales</taxon>
        <taxon>Mollisiaceae</taxon>
        <taxon>Mollisia</taxon>
    </lineage>
</organism>
<dbReference type="Proteomes" id="UP000070700">
    <property type="component" value="Unassembled WGS sequence"/>
</dbReference>
<proteinExistence type="predicted"/>
<dbReference type="RefSeq" id="XP_018074568.1">
    <property type="nucleotide sequence ID" value="XM_018207794.1"/>
</dbReference>
<dbReference type="KEGG" id="psco:LY89DRAFT_474363"/>
<accession>A0A194XJ76</accession>
<keyword evidence="3" id="KW-1185">Reference proteome</keyword>